<dbReference type="EMBL" id="CP075546">
    <property type="protein sequence ID" value="QVV89361.1"/>
    <property type="molecule type" value="Genomic_DNA"/>
</dbReference>
<reference evidence="1 2" key="1">
    <citation type="submission" date="2021-05" db="EMBL/GenBank/DDBJ databases">
        <title>A novel Methanospirillum isolate from a pyrite-forming mixed culture.</title>
        <authorList>
            <person name="Bunk B."/>
            <person name="Sproer C."/>
            <person name="Spring S."/>
            <person name="Pester M."/>
        </authorList>
    </citation>
    <scope>NUCLEOTIDE SEQUENCE [LARGE SCALE GENOMIC DNA]</scope>
    <source>
        <strain evidence="1 2">J.3.6.1-F.2.7.3</strain>
    </source>
</reference>
<protein>
    <submittedName>
        <fullName evidence="1">Uncharacterized protein</fullName>
    </submittedName>
</protein>
<accession>A0A8E7B2V4</accession>
<organism evidence="1 2">
    <name type="scientific">Methanospirillum purgamenti</name>
    <dbReference type="NCBI Taxonomy" id="2834276"/>
    <lineage>
        <taxon>Archaea</taxon>
        <taxon>Methanobacteriati</taxon>
        <taxon>Methanobacteriota</taxon>
        <taxon>Stenosarchaea group</taxon>
        <taxon>Methanomicrobia</taxon>
        <taxon>Methanomicrobiales</taxon>
        <taxon>Methanospirillaceae</taxon>
        <taxon>Methanospirillum</taxon>
    </lineage>
</organism>
<evidence type="ECO:0000313" key="1">
    <source>
        <dbReference type="EMBL" id="QVV89361.1"/>
    </source>
</evidence>
<dbReference type="Gene3D" id="1.10.10.10">
    <property type="entry name" value="Winged helix-like DNA-binding domain superfamily/Winged helix DNA-binding domain"/>
    <property type="match status" value="1"/>
</dbReference>
<dbReference type="RefSeq" id="WP_214420158.1">
    <property type="nucleotide sequence ID" value="NZ_CP075546.1"/>
</dbReference>
<dbReference type="Proteomes" id="UP000680656">
    <property type="component" value="Chromosome"/>
</dbReference>
<dbReference type="AlphaFoldDB" id="A0A8E7B2V4"/>
<proteinExistence type="predicted"/>
<dbReference type="InterPro" id="IPR036388">
    <property type="entry name" value="WH-like_DNA-bd_sf"/>
</dbReference>
<evidence type="ECO:0000313" key="2">
    <source>
        <dbReference type="Proteomes" id="UP000680656"/>
    </source>
</evidence>
<dbReference type="GeneID" id="65095950"/>
<name>A0A8E7B2V4_9EURY</name>
<dbReference type="KEGG" id="mrtj:KHC33_02160"/>
<gene>
    <name evidence="1" type="ORF">KHC33_02160</name>
</gene>
<keyword evidence="2" id="KW-1185">Reference proteome</keyword>
<sequence>MSEKILPELPENLKDFLDIPYGGLFGNSAQAQIVEEIIADPTMHYRPKYLEEMTGRKPKTVRDALQKLVQLGLIENVSKDTYHPVYRVVVESKKFIALSLLAYALLDDRDKTRCMDTAILDYYHKNLEKQDKPLACATASPEMWGITTDREPYKNGFVVAEGV</sequence>